<dbReference type="InterPro" id="IPR036390">
    <property type="entry name" value="WH_DNA-bd_sf"/>
</dbReference>
<accession>H2XK31</accession>
<dbReference type="InterPro" id="IPR000418">
    <property type="entry name" value="Ets_dom"/>
</dbReference>
<dbReference type="SMART" id="SM00413">
    <property type="entry name" value="ETS"/>
    <property type="match status" value="1"/>
</dbReference>
<accession>A0A1W3JKM5</accession>
<reference evidence="6" key="4">
    <citation type="submission" date="2025-09" db="UniProtKB">
        <authorList>
            <consortium name="Ensembl"/>
        </authorList>
    </citation>
    <scope>IDENTIFICATION</scope>
</reference>
<feature type="compositionally biased region" description="Polar residues" evidence="4">
    <location>
        <begin position="109"/>
        <end position="122"/>
    </location>
</feature>
<evidence type="ECO:0000256" key="4">
    <source>
        <dbReference type="SAM" id="MobiDB-lite"/>
    </source>
</evidence>
<dbReference type="GO" id="GO:0043565">
    <property type="term" value="F:sequence-specific DNA binding"/>
    <property type="evidence" value="ECO:0007669"/>
    <property type="project" value="InterPro"/>
</dbReference>
<dbReference type="Proteomes" id="UP000008144">
    <property type="component" value="Chromosome 11"/>
</dbReference>
<dbReference type="AlphaFoldDB" id="H2XK31"/>
<evidence type="ECO:0000256" key="3">
    <source>
        <dbReference type="RuleBase" id="RU004019"/>
    </source>
</evidence>
<proteinExistence type="inferred from homology"/>
<dbReference type="GeneID" id="778916"/>
<dbReference type="Ensembl" id="ENSCINT00000031566.1">
    <property type="protein sequence ID" value="ENSCINP00000030013.1"/>
    <property type="gene ID" value="ENSCING00000022310.1"/>
</dbReference>
<dbReference type="GO" id="GO:0006357">
    <property type="term" value="P:regulation of transcription by RNA polymerase II"/>
    <property type="evidence" value="ECO:0000318"/>
    <property type="project" value="GO_Central"/>
</dbReference>
<organism evidence="6 7">
    <name type="scientific">Ciona intestinalis</name>
    <name type="common">Transparent sea squirt</name>
    <name type="synonym">Ascidia intestinalis</name>
    <dbReference type="NCBI Taxonomy" id="7719"/>
    <lineage>
        <taxon>Eukaryota</taxon>
        <taxon>Metazoa</taxon>
        <taxon>Chordata</taxon>
        <taxon>Tunicata</taxon>
        <taxon>Ascidiacea</taxon>
        <taxon>Phlebobranchia</taxon>
        <taxon>Cionidae</taxon>
        <taxon>Ciona</taxon>
    </lineage>
</organism>
<keyword evidence="7" id="KW-1185">Reference proteome</keyword>
<dbReference type="InParanoid" id="H2XK31"/>
<dbReference type="PROSITE" id="PS00346">
    <property type="entry name" value="ETS_DOMAIN_2"/>
    <property type="match status" value="1"/>
</dbReference>
<evidence type="ECO:0000256" key="1">
    <source>
        <dbReference type="ARBA" id="ARBA00005562"/>
    </source>
</evidence>
<feature type="domain" description="ETS" evidence="5">
    <location>
        <begin position="368"/>
        <end position="448"/>
    </location>
</feature>
<dbReference type="PANTHER" id="PTHR11849:SF289">
    <property type="entry name" value="ETS-LIKE PROTEIN POINTED"/>
    <property type="match status" value="1"/>
</dbReference>
<dbReference type="OrthoDB" id="10662824at2759"/>
<feature type="region of interest" description="Disordered" evidence="4">
    <location>
        <begin position="607"/>
        <end position="671"/>
    </location>
</feature>
<feature type="region of interest" description="Disordered" evidence="4">
    <location>
        <begin position="500"/>
        <end position="536"/>
    </location>
</feature>
<dbReference type="HOGENOM" id="CLU_398986_0_0_1"/>
<dbReference type="PROSITE" id="PS50061">
    <property type="entry name" value="ETS_DOMAIN_3"/>
    <property type="match status" value="1"/>
</dbReference>
<feature type="region of interest" description="Disordered" evidence="4">
    <location>
        <begin position="212"/>
        <end position="236"/>
    </location>
</feature>
<gene>
    <name evidence="6" type="primary">ets/pointed1</name>
</gene>
<feature type="compositionally biased region" description="Low complexity" evidence="4">
    <location>
        <begin position="661"/>
        <end position="671"/>
    </location>
</feature>
<comment type="similarity">
    <text evidence="1 3">Belongs to the ETS family.</text>
</comment>
<feature type="compositionally biased region" description="Polar residues" evidence="4">
    <location>
        <begin position="218"/>
        <end position="236"/>
    </location>
</feature>
<dbReference type="Gene3D" id="1.10.10.10">
    <property type="entry name" value="Winged helix-like DNA-binding domain superfamily/Winged helix DNA-binding domain"/>
    <property type="match status" value="1"/>
</dbReference>
<dbReference type="PROSITE" id="PS00345">
    <property type="entry name" value="ETS_DOMAIN_1"/>
    <property type="match status" value="1"/>
</dbReference>
<evidence type="ECO:0000313" key="7">
    <source>
        <dbReference type="Proteomes" id="UP000008144"/>
    </source>
</evidence>
<sequence>MSSNIYHDISDPSARIYCTPEYATAWKSYAATLSSPGSECAFPDMDGLWGGNRSSYHGGHQRIPHHPGEADSLHVSFPSYYNFANELGRSGGQQHDVTDHAVFKEPNVVQRSSSSQSYHRNGSISQSRSPDSSSRNSSSRTSSAQYLPCANPSPHTVSAEASLSYMQHPYTPYLPHHLPPGPADERNDFQVPQDFTLTPSDLSTATYPAFRGLPDPAHQSSKLHGSTTSVEDSSRDQLCNLTPPTTDSHSPCLYGEQGARAISTPYHQQSNEMPPTLPPVALAAMPDFYAREPFTYEHQAALNSIGASAELASPKDKYTQGLYDGYRDAIDVAGNRGRRSYEALSVNPIINVQDLTGYTGTVAGNGPIQLWQFLLELLCDPACKHLIKWTGEGWQFKMEEPDEVAKLWGIRKNKPKMTYEKLSRGIRYYYDKNIIVKCQSRRYVYKYVNNLDSILGHTALQIHKMLGIQPLNDEQDDTASPKEIKPVNLPVVIPQSVGTLVPASVSPPSSTEQATKKQSRSPQLPTGEPPFDYNAAHTSKGFVHFGEHGSTIQPAESFSETSMSTVTVNMAVNAKAENLNLKMGDNFRENEKKPVFDDWIREIARRNPSHINNVGPTTSQDNNVQSNHRPPKEQHRSSATPDGETQRQIKAHAQTRQEEVNNNNYNSNNNHGYYFNPHTSCMQATYTCTQ</sequence>
<feature type="region of interest" description="Disordered" evidence="4">
    <location>
        <begin position="107"/>
        <end position="158"/>
    </location>
</feature>
<dbReference type="GO" id="GO:0005634">
    <property type="term" value="C:nucleus"/>
    <property type="evidence" value="ECO:0000318"/>
    <property type="project" value="GO_Central"/>
</dbReference>
<evidence type="ECO:0000259" key="5">
    <source>
        <dbReference type="PROSITE" id="PS50061"/>
    </source>
</evidence>
<dbReference type="PANTHER" id="PTHR11849">
    <property type="entry name" value="ETS"/>
    <property type="match status" value="1"/>
</dbReference>
<protein>
    <submittedName>
        <fullName evidence="6">Ets transcription factor</fullName>
    </submittedName>
</protein>
<dbReference type="EMBL" id="EAAA01000788">
    <property type="status" value="NOT_ANNOTATED_CDS"/>
    <property type="molecule type" value="Genomic_DNA"/>
</dbReference>
<dbReference type="Pfam" id="PF00178">
    <property type="entry name" value="Ets"/>
    <property type="match status" value="1"/>
</dbReference>
<dbReference type="GO" id="GO:0000981">
    <property type="term" value="F:DNA-binding transcription factor activity, RNA polymerase II-specific"/>
    <property type="evidence" value="ECO:0000318"/>
    <property type="project" value="GO_Central"/>
</dbReference>
<evidence type="ECO:0000256" key="2">
    <source>
        <dbReference type="ARBA" id="ARBA00023125"/>
    </source>
</evidence>
<reference evidence="6" key="2">
    <citation type="journal article" date="2008" name="Genome Biol.">
        <title>Improved genome assembly and evidence-based global gene model set for the chordate Ciona intestinalis: new insight into intron and operon populations.</title>
        <authorList>
            <person name="Satou Y."/>
            <person name="Mineta K."/>
            <person name="Ogasawara M."/>
            <person name="Sasakura Y."/>
            <person name="Shoguchi E."/>
            <person name="Ueno K."/>
            <person name="Yamada L."/>
            <person name="Matsumoto J."/>
            <person name="Wasserscheid J."/>
            <person name="Dewar K."/>
            <person name="Wiley G.B."/>
            <person name="Macmil S.L."/>
            <person name="Roe B.A."/>
            <person name="Zeller R.W."/>
            <person name="Hastings K.E."/>
            <person name="Lemaire P."/>
            <person name="Lindquist E."/>
            <person name="Endo T."/>
            <person name="Hotta K."/>
            <person name="Inaba K."/>
        </authorList>
    </citation>
    <scope>NUCLEOTIDE SEQUENCE [LARGE SCALE GENOMIC DNA]</scope>
    <source>
        <strain evidence="6">wild type</strain>
    </source>
</reference>
<feature type="compositionally biased region" description="Low complexity" evidence="4">
    <location>
        <begin position="123"/>
        <end position="143"/>
    </location>
</feature>
<dbReference type="InterPro" id="IPR046328">
    <property type="entry name" value="ETS_fam"/>
</dbReference>
<dbReference type="GeneTree" id="ENSGT00940000166428"/>
<dbReference type="PRINTS" id="PR00454">
    <property type="entry name" value="ETSDOMAIN"/>
</dbReference>
<dbReference type="SUPFAM" id="SSF46785">
    <property type="entry name" value="Winged helix' DNA-binding domain"/>
    <property type="match status" value="1"/>
</dbReference>
<feature type="compositionally biased region" description="Polar residues" evidence="4">
    <location>
        <begin position="609"/>
        <end position="628"/>
    </location>
</feature>
<keyword evidence="2 3" id="KW-0238">DNA-binding</keyword>
<name>H2XK31_CIOIN</name>
<dbReference type="RefSeq" id="XP_009860206.1">
    <property type="nucleotide sequence ID" value="XM_009861904.3"/>
</dbReference>
<comment type="subcellular location">
    <subcellularLocation>
        <location evidence="3">Nucleus</location>
    </subcellularLocation>
</comment>
<dbReference type="CTD" id="778916"/>
<dbReference type="STRING" id="7719.ENSCINP00000030013"/>
<dbReference type="InterPro" id="IPR036388">
    <property type="entry name" value="WH-like_DNA-bd_sf"/>
</dbReference>
<keyword evidence="3" id="KW-0539">Nucleus</keyword>
<reference evidence="6" key="3">
    <citation type="submission" date="2025-08" db="UniProtKB">
        <authorList>
            <consortium name="Ensembl"/>
        </authorList>
    </citation>
    <scope>IDENTIFICATION</scope>
</reference>
<dbReference type="GO" id="GO:0030154">
    <property type="term" value="P:cell differentiation"/>
    <property type="evidence" value="ECO:0000318"/>
    <property type="project" value="GO_Central"/>
</dbReference>
<reference evidence="7" key="1">
    <citation type="journal article" date="2002" name="Science">
        <title>The draft genome of Ciona intestinalis: insights into chordate and vertebrate origins.</title>
        <authorList>
            <person name="Dehal P."/>
            <person name="Satou Y."/>
            <person name="Campbell R.K."/>
            <person name="Chapman J."/>
            <person name="Degnan B."/>
            <person name="De Tomaso A."/>
            <person name="Davidson B."/>
            <person name="Di Gregorio A."/>
            <person name="Gelpke M."/>
            <person name="Goodstein D.M."/>
            <person name="Harafuji N."/>
            <person name="Hastings K.E."/>
            <person name="Ho I."/>
            <person name="Hotta K."/>
            <person name="Huang W."/>
            <person name="Kawashima T."/>
            <person name="Lemaire P."/>
            <person name="Martinez D."/>
            <person name="Meinertzhagen I.A."/>
            <person name="Necula S."/>
            <person name="Nonaka M."/>
            <person name="Putnam N."/>
            <person name="Rash S."/>
            <person name="Saiga H."/>
            <person name="Satake M."/>
            <person name="Terry A."/>
            <person name="Yamada L."/>
            <person name="Wang H.G."/>
            <person name="Awazu S."/>
            <person name="Azumi K."/>
            <person name="Boore J."/>
            <person name="Branno M."/>
            <person name="Chin-Bow S."/>
            <person name="DeSantis R."/>
            <person name="Doyle S."/>
            <person name="Francino P."/>
            <person name="Keys D.N."/>
            <person name="Haga S."/>
            <person name="Hayashi H."/>
            <person name="Hino K."/>
            <person name="Imai K.S."/>
            <person name="Inaba K."/>
            <person name="Kano S."/>
            <person name="Kobayashi K."/>
            <person name="Kobayashi M."/>
            <person name="Lee B.I."/>
            <person name="Makabe K.W."/>
            <person name="Manohar C."/>
            <person name="Matassi G."/>
            <person name="Medina M."/>
            <person name="Mochizuki Y."/>
            <person name="Mount S."/>
            <person name="Morishita T."/>
            <person name="Miura S."/>
            <person name="Nakayama A."/>
            <person name="Nishizaka S."/>
            <person name="Nomoto H."/>
            <person name="Ohta F."/>
            <person name="Oishi K."/>
            <person name="Rigoutsos I."/>
            <person name="Sano M."/>
            <person name="Sasaki A."/>
            <person name="Sasakura Y."/>
            <person name="Shoguchi E."/>
            <person name="Shin-i T."/>
            <person name="Spagnuolo A."/>
            <person name="Stainier D."/>
            <person name="Suzuki M.M."/>
            <person name="Tassy O."/>
            <person name="Takatori N."/>
            <person name="Tokuoka M."/>
            <person name="Yagi K."/>
            <person name="Yoshizaki F."/>
            <person name="Wada S."/>
            <person name="Zhang C."/>
            <person name="Hyatt P.D."/>
            <person name="Larimer F."/>
            <person name="Detter C."/>
            <person name="Doggett N."/>
            <person name="Glavina T."/>
            <person name="Hawkins T."/>
            <person name="Richardson P."/>
            <person name="Lucas S."/>
            <person name="Kohara Y."/>
            <person name="Levine M."/>
            <person name="Satoh N."/>
            <person name="Rokhsar D.S."/>
        </authorList>
    </citation>
    <scope>NUCLEOTIDE SEQUENCE [LARGE SCALE GENOMIC DNA]</scope>
</reference>
<evidence type="ECO:0000313" key="6">
    <source>
        <dbReference type="Ensembl" id="ENSCINP00000030013.1"/>
    </source>
</evidence>